<proteinExistence type="predicted"/>
<gene>
    <name evidence="1" type="ORF">MRB53_019710</name>
</gene>
<accession>A0ACC2KZ38</accession>
<dbReference type="Proteomes" id="UP001234297">
    <property type="component" value="Chromosome 6"/>
</dbReference>
<protein>
    <submittedName>
        <fullName evidence="1">Uncharacterized protein</fullName>
    </submittedName>
</protein>
<name>A0ACC2KZ38_PERAE</name>
<comment type="caution">
    <text evidence="1">The sequence shown here is derived from an EMBL/GenBank/DDBJ whole genome shotgun (WGS) entry which is preliminary data.</text>
</comment>
<organism evidence="1 2">
    <name type="scientific">Persea americana</name>
    <name type="common">Avocado</name>
    <dbReference type="NCBI Taxonomy" id="3435"/>
    <lineage>
        <taxon>Eukaryota</taxon>
        <taxon>Viridiplantae</taxon>
        <taxon>Streptophyta</taxon>
        <taxon>Embryophyta</taxon>
        <taxon>Tracheophyta</taxon>
        <taxon>Spermatophyta</taxon>
        <taxon>Magnoliopsida</taxon>
        <taxon>Magnoliidae</taxon>
        <taxon>Laurales</taxon>
        <taxon>Lauraceae</taxon>
        <taxon>Persea</taxon>
    </lineage>
</organism>
<reference evidence="1 2" key="1">
    <citation type="journal article" date="2022" name="Hortic Res">
        <title>A haplotype resolved chromosomal level avocado genome allows analysis of novel avocado genes.</title>
        <authorList>
            <person name="Nath O."/>
            <person name="Fletcher S.J."/>
            <person name="Hayward A."/>
            <person name="Shaw L.M."/>
            <person name="Masouleh A.K."/>
            <person name="Furtado A."/>
            <person name="Henry R.J."/>
            <person name="Mitter N."/>
        </authorList>
    </citation>
    <scope>NUCLEOTIDE SEQUENCE [LARGE SCALE GENOMIC DNA]</scope>
    <source>
        <strain evidence="2">cv. Hass</strain>
    </source>
</reference>
<dbReference type="EMBL" id="CM056814">
    <property type="protein sequence ID" value="KAJ8626403.1"/>
    <property type="molecule type" value="Genomic_DNA"/>
</dbReference>
<sequence length="571" mass="62554">MTNEKATSGGLEWRLTVSDGSTEELLPESKWIHRVWMGVVGLVLALKQKVWRLMEKIWKLGVDDPRRVFHCFKVAVALTVVSLFYYLRPLYNGVGGTAMWAIMTVVVIFEYTVGATLSKGLNRGMATLLAGTLAVGVHSVASRSGERADPIIRGASVFLLASGATFSRFIPTIKTRFDYGVSIFILTFSLVSVSGYRVDELVGLAQQRLSTIAIGGIMCMLISMLVCPVWAGGDLHLLITRNMEKLANSLDECVAEYFEDTGNVTNKEETPGKSQGYKCVLNSKAAEEALANFARWEPAHGRFAFRHPWNQYLKIGTATRYCAYCVEALNSSLNSENKVPESMKKHLSDVCMKLSSHSSNVLKELSATTKIMRKSPNMEFLVGEMNNAVEDLQEALKSLPHLLPPTPTEATGKEQRPPPVSTTTVALIEVVPLVTVASLLTEIARRIEGVSGEVNKLAGFANFKPAAIDKPKQNQPTSKHPSDRLGNEVIKAPQEIFSAKIPLPSLSSSVLLCFRLMEGGVLFSGPSDFTVCQFLLRSGFDSFPAVSSDFLKVVVGFQSKDSMRGVGMRRV</sequence>
<evidence type="ECO:0000313" key="2">
    <source>
        <dbReference type="Proteomes" id="UP001234297"/>
    </source>
</evidence>
<keyword evidence="2" id="KW-1185">Reference proteome</keyword>
<evidence type="ECO:0000313" key="1">
    <source>
        <dbReference type="EMBL" id="KAJ8626403.1"/>
    </source>
</evidence>